<organism evidence="4 5">
    <name type="scientific">Rubrobacter xylanophilus (strain DSM 9941 / JCM 11954 / NBRC 16129 / PRD-1)</name>
    <dbReference type="NCBI Taxonomy" id="266117"/>
    <lineage>
        <taxon>Bacteria</taxon>
        <taxon>Bacillati</taxon>
        <taxon>Actinomycetota</taxon>
        <taxon>Rubrobacteria</taxon>
        <taxon>Rubrobacterales</taxon>
        <taxon>Rubrobacteraceae</taxon>
        <taxon>Rubrobacter</taxon>
    </lineage>
</organism>
<dbReference type="PhylomeDB" id="Q1AVC7"/>
<evidence type="ECO:0000256" key="1">
    <source>
        <dbReference type="ARBA" id="ARBA00009013"/>
    </source>
</evidence>
<dbReference type="HOGENOM" id="CLU_115403_3_1_11"/>
<evidence type="ECO:0000259" key="3">
    <source>
        <dbReference type="PROSITE" id="PS50801"/>
    </source>
</evidence>
<dbReference type="InterPro" id="IPR002645">
    <property type="entry name" value="STAS_dom"/>
</dbReference>
<dbReference type="Proteomes" id="UP000006637">
    <property type="component" value="Chromosome"/>
</dbReference>
<feature type="domain" description="STAS" evidence="3">
    <location>
        <begin position="8"/>
        <end position="121"/>
    </location>
</feature>
<dbReference type="Gene3D" id="3.30.750.24">
    <property type="entry name" value="STAS domain"/>
    <property type="match status" value="1"/>
</dbReference>
<dbReference type="PANTHER" id="PTHR33495:SF2">
    <property type="entry name" value="ANTI-SIGMA FACTOR ANTAGONIST TM_1081-RELATED"/>
    <property type="match status" value="1"/>
</dbReference>
<proteinExistence type="inferred from homology"/>
<keyword evidence="5" id="KW-1185">Reference proteome</keyword>
<sequence length="125" mass="13313">MDAEAPSFSVLLHTVSEIPVVKVSGELELLTAHRFREALEEATASAGDSRPRTVVVDMSNLEFMDSSGVSALLAGTRGFTGGGGRVRLVVRDSPVRRTLRVTGLDRIFPIYPDVRSATNGDKGAA</sequence>
<dbReference type="STRING" id="266117.Rxyl_1691"/>
<reference evidence="4 5" key="1">
    <citation type="submission" date="2006-06" db="EMBL/GenBank/DDBJ databases">
        <title>Complete sequence of Rubrobacter xylanophilus DSM 9941.</title>
        <authorList>
            <consortium name="US DOE Joint Genome Institute"/>
            <person name="Copeland A."/>
            <person name="Lucas S."/>
            <person name="Lapidus A."/>
            <person name="Barry K."/>
            <person name="Detter J.C."/>
            <person name="Glavina del Rio T."/>
            <person name="Hammon N."/>
            <person name="Israni S."/>
            <person name="Dalin E."/>
            <person name="Tice H."/>
            <person name="Pitluck S."/>
            <person name="Munk A.C."/>
            <person name="Brettin T."/>
            <person name="Bruce D."/>
            <person name="Han C."/>
            <person name="Tapia R."/>
            <person name="Gilna P."/>
            <person name="Schmutz J."/>
            <person name="Larimer F."/>
            <person name="Land M."/>
            <person name="Hauser L."/>
            <person name="Kyrpides N."/>
            <person name="Lykidis A."/>
            <person name="da Costa M.S."/>
            <person name="Rainey F.A."/>
            <person name="Empadinhas N."/>
            <person name="Jolivet E."/>
            <person name="Battista J.R."/>
            <person name="Richardson P."/>
        </authorList>
    </citation>
    <scope>NUCLEOTIDE SEQUENCE [LARGE SCALE GENOMIC DNA]</scope>
    <source>
        <strain evidence="5">DSM 9941 / NBRC 16129 / PRD-1</strain>
    </source>
</reference>
<evidence type="ECO:0000256" key="2">
    <source>
        <dbReference type="RuleBase" id="RU003749"/>
    </source>
</evidence>
<name>Q1AVC7_RUBXD</name>
<dbReference type="SUPFAM" id="SSF52091">
    <property type="entry name" value="SpoIIaa-like"/>
    <property type="match status" value="1"/>
</dbReference>
<dbReference type="PROSITE" id="PS50801">
    <property type="entry name" value="STAS"/>
    <property type="match status" value="1"/>
</dbReference>
<dbReference type="AlphaFoldDB" id="Q1AVC7"/>
<dbReference type="eggNOG" id="COG1366">
    <property type="taxonomic scope" value="Bacteria"/>
</dbReference>
<dbReference type="RefSeq" id="WP_011564668.1">
    <property type="nucleotide sequence ID" value="NC_008148.1"/>
</dbReference>
<evidence type="ECO:0000313" key="5">
    <source>
        <dbReference type="Proteomes" id="UP000006637"/>
    </source>
</evidence>
<dbReference type="EMBL" id="CP000386">
    <property type="protein sequence ID" value="ABG04651.1"/>
    <property type="molecule type" value="Genomic_DNA"/>
</dbReference>
<dbReference type="NCBIfam" id="TIGR00377">
    <property type="entry name" value="ant_ant_sig"/>
    <property type="match status" value="1"/>
</dbReference>
<dbReference type="PANTHER" id="PTHR33495">
    <property type="entry name" value="ANTI-SIGMA FACTOR ANTAGONIST TM_1081-RELATED-RELATED"/>
    <property type="match status" value="1"/>
</dbReference>
<dbReference type="InterPro" id="IPR003658">
    <property type="entry name" value="Anti-sigma_ant"/>
</dbReference>
<evidence type="ECO:0000313" key="4">
    <source>
        <dbReference type="EMBL" id="ABG04651.1"/>
    </source>
</evidence>
<comment type="similarity">
    <text evidence="1 2">Belongs to the anti-sigma-factor antagonist family.</text>
</comment>
<dbReference type="Pfam" id="PF01740">
    <property type="entry name" value="STAS"/>
    <property type="match status" value="1"/>
</dbReference>
<protein>
    <recommendedName>
        <fullName evidence="2">Anti-sigma factor antagonist</fullName>
    </recommendedName>
</protein>
<accession>Q1AVC7</accession>
<gene>
    <name evidence="4" type="ordered locus">Rxyl_1691</name>
</gene>
<dbReference type="KEGG" id="rxy:Rxyl_1691"/>
<dbReference type="CDD" id="cd07043">
    <property type="entry name" value="STAS_anti-anti-sigma_factors"/>
    <property type="match status" value="1"/>
</dbReference>
<dbReference type="GO" id="GO:0043856">
    <property type="term" value="F:anti-sigma factor antagonist activity"/>
    <property type="evidence" value="ECO:0007669"/>
    <property type="project" value="InterPro"/>
</dbReference>
<dbReference type="InterPro" id="IPR036513">
    <property type="entry name" value="STAS_dom_sf"/>
</dbReference>